<comment type="catalytic activity">
    <reaction evidence="12 17">
        <text>ATP + H2O + phospholipidSide 1 = ADP + phosphate + phospholipidSide 2.</text>
        <dbReference type="EC" id="7.6.2.1"/>
    </reaction>
</comment>
<dbReference type="InterPro" id="IPR032630">
    <property type="entry name" value="P_typ_ATPase_c"/>
</dbReference>
<dbReference type="GO" id="GO:0005886">
    <property type="term" value="C:plasma membrane"/>
    <property type="evidence" value="ECO:0007669"/>
    <property type="project" value="TreeGrafter"/>
</dbReference>
<evidence type="ECO:0000313" key="23">
    <source>
        <dbReference type="Proteomes" id="UP000266673"/>
    </source>
</evidence>
<evidence type="ECO:0000256" key="17">
    <source>
        <dbReference type="RuleBase" id="RU362033"/>
    </source>
</evidence>
<comment type="catalytic activity">
    <reaction evidence="13">
        <text>a 1,2-diacyl-sn-glycero-3-phosphoethanolamine(out) + ATP + H2O = a 1,2-diacyl-sn-glycero-3-phosphoethanolamine(in) + ADP + phosphate + H(+)</text>
        <dbReference type="Rhea" id="RHEA:66132"/>
        <dbReference type="ChEBI" id="CHEBI:15377"/>
        <dbReference type="ChEBI" id="CHEBI:15378"/>
        <dbReference type="ChEBI" id="CHEBI:30616"/>
        <dbReference type="ChEBI" id="CHEBI:43474"/>
        <dbReference type="ChEBI" id="CHEBI:64612"/>
        <dbReference type="ChEBI" id="CHEBI:456216"/>
    </reaction>
    <physiologicalReaction direction="left-to-right" evidence="13">
        <dbReference type="Rhea" id="RHEA:66133"/>
    </physiologicalReaction>
</comment>
<dbReference type="SUPFAM" id="SSF56784">
    <property type="entry name" value="HAD-like"/>
    <property type="match status" value="1"/>
</dbReference>
<dbReference type="InterPro" id="IPR023214">
    <property type="entry name" value="HAD_sf"/>
</dbReference>
<dbReference type="PANTHER" id="PTHR24092">
    <property type="entry name" value="PROBABLE PHOSPHOLIPID-TRANSPORTING ATPASE"/>
    <property type="match status" value="1"/>
</dbReference>
<keyword evidence="5 16" id="KW-0479">Metal-binding</keyword>
<evidence type="ECO:0000256" key="13">
    <source>
        <dbReference type="ARBA" id="ARBA00049128"/>
    </source>
</evidence>
<evidence type="ECO:0000256" key="12">
    <source>
        <dbReference type="ARBA" id="ARBA00034036"/>
    </source>
</evidence>
<feature type="domain" description="P-type ATPase A" evidence="19">
    <location>
        <begin position="142"/>
        <end position="207"/>
    </location>
</feature>
<feature type="transmembrane region" description="Helical" evidence="17">
    <location>
        <begin position="1139"/>
        <end position="1160"/>
    </location>
</feature>
<evidence type="ECO:0000259" key="20">
    <source>
        <dbReference type="Pfam" id="PF16209"/>
    </source>
</evidence>
<gene>
    <name evidence="22" type="ORF">C2G38_1963666</name>
</gene>
<dbReference type="InterPro" id="IPR001757">
    <property type="entry name" value="P_typ_ATPase"/>
</dbReference>
<comment type="subcellular location">
    <subcellularLocation>
        <location evidence="2">Endomembrane system</location>
    </subcellularLocation>
    <subcellularLocation>
        <location evidence="1 17">Membrane</location>
        <topology evidence="1 17">Multi-pass membrane protein</topology>
    </subcellularLocation>
</comment>
<dbReference type="Pfam" id="PF16209">
    <property type="entry name" value="PhoLip_ATPase_N"/>
    <property type="match status" value="1"/>
</dbReference>
<feature type="active site" description="4-aspartylphosphate intermediate" evidence="14">
    <location>
        <position position="417"/>
    </location>
</feature>
<keyword evidence="4 17" id="KW-0812">Transmembrane</keyword>
<evidence type="ECO:0000256" key="16">
    <source>
        <dbReference type="PIRSR" id="PIRSR606539-3"/>
    </source>
</evidence>
<dbReference type="SUPFAM" id="SSF81653">
    <property type="entry name" value="Calcium ATPase, transduction domain A"/>
    <property type="match status" value="1"/>
</dbReference>
<dbReference type="InterPro" id="IPR023298">
    <property type="entry name" value="ATPase_P-typ_TM_dom_sf"/>
</dbReference>
<dbReference type="EMBL" id="QKWP01000408">
    <property type="protein sequence ID" value="RIB20617.1"/>
    <property type="molecule type" value="Genomic_DNA"/>
</dbReference>
<dbReference type="Gene3D" id="3.40.50.1000">
    <property type="entry name" value="HAD superfamily/HAD-like"/>
    <property type="match status" value="1"/>
</dbReference>
<evidence type="ECO:0000256" key="3">
    <source>
        <dbReference type="ARBA" id="ARBA00008109"/>
    </source>
</evidence>
<feature type="binding site" evidence="15">
    <location>
        <position position="906"/>
    </location>
    <ligand>
        <name>ATP</name>
        <dbReference type="ChEBI" id="CHEBI:30616"/>
    </ligand>
</feature>
<dbReference type="GO" id="GO:0140326">
    <property type="term" value="F:ATPase-coupled intramembrane lipid transporter activity"/>
    <property type="evidence" value="ECO:0007669"/>
    <property type="project" value="UniProtKB-EC"/>
</dbReference>
<dbReference type="NCBIfam" id="TIGR01652">
    <property type="entry name" value="ATPase-Plipid"/>
    <property type="match status" value="2"/>
</dbReference>
<evidence type="ECO:0000256" key="7">
    <source>
        <dbReference type="ARBA" id="ARBA00022840"/>
    </source>
</evidence>
<feature type="binding site" evidence="15">
    <location>
        <position position="591"/>
    </location>
    <ligand>
        <name>ATP</name>
        <dbReference type="ChEBI" id="CHEBI:30616"/>
    </ligand>
</feature>
<feature type="binding site" evidence="16">
    <location>
        <position position="419"/>
    </location>
    <ligand>
        <name>Mg(2+)</name>
        <dbReference type="ChEBI" id="CHEBI:18420"/>
    </ligand>
</feature>
<comment type="similarity">
    <text evidence="3 17">Belongs to the cation transport ATPase (P-type) (TC 3.A.3) family. Type IV subfamily.</text>
</comment>
<proteinExistence type="inferred from homology"/>
<keyword evidence="8 16" id="KW-0460">Magnesium</keyword>
<evidence type="ECO:0000259" key="19">
    <source>
        <dbReference type="Pfam" id="PF00122"/>
    </source>
</evidence>
<dbReference type="OrthoDB" id="2397265at2759"/>
<dbReference type="GO" id="GO:0016887">
    <property type="term" value="F:ATP hydrolysis activity"/>
    <property type="evidence" value="ECO:0007669"/>
    <property type="project" value="InterPro"/>
</dbReference>
<feature type="binding site" evidence="15">
    <location>
        <position position="418"/>
    </location>
    <ligand>
        <name>ATP</name>
        <dbReference type="ChEBI" id="CHEBI:30616"/>
    </ligand>
</feature>
<feature type="compositionally biased region" description="Low complexity" evidence="18">
    <location>
        <begin position="479"/>
        <end position="499"/>
    </location>
</feature>
<keyword evidence="9 17" id="KW-1278">Translocase</keyword>
<evidence type="ECO:0000256" key="6">
    <source>
        <dbReference type="ARBA" id="ARBA00022741"/>
    </source>
</evidence>
<dbReference type="Proteomes" id="UP000266673">
    <property type="component" value="Unassembled WGS sequence"/>
</dbReference>
<dbReference type="SFLD" id="SFLDF00027">
    <property type="entry name" value="p-type_atpase"/>
    <property type="match status" value="1"/>
</dbReference>
<evidence type="ECO:0000256" key="5">
    <source>
        <dbReference type="ARBA" id="ARBA00022723"/>
    </source>
</evidence>
<dbReference type="InterPro" id="IPR023299">
    <property type="entry name" value="ATPase_P-typ_cyto_dom_N"/>
</dbReference>
<feature type="transmembrane region" description="Helical" evidence="17">
    <location>
        <begin position="348"/>
        <end position="369"/>
    </location>
</feature>
<feature type="transmembrane region" description="Helical" evidence="17">
    <location>
        <begin position="308"/>
        <end position="327"/>
    </location>
</feature>
<dbReference type="Pfam" id="PF13246">
    <property type="entry name" value="Cation_ATPase"/>
    <property type="match status" value="1"/>
</dbReference>
<dbReference type="GO" id="GO:0045332">
    <property type="term" value="P:phospholipid translocation"/>
    <property type="evidence" value="ECO:0007669"/>
    <property type="project" value="TreeGrafter"/>
</dbReference>
<feature type="binding site" evidence="15">
    <location>
        <position position="736"/>
    </location>
    <ligand>
        <name>ATP</name>
        <dbReference type="ChEBI" id="CHEBI:30616"/>
    </ligand>
</feature>
<feature type="binding site" evidence="15">
    <location>
        <position position="419"/>
    </location>
    <ligand>
        <name>ATP</name>
        <dbReference type="ChEBI" id="CHEBI:30616"/>
    </ligand>
</feature>
<feature type="binding site" evidence="15">
    <location>
        <position position="816"/>
    </location>
    <ligand>
        <name>ATP</name>
        <dbReference type="ChEBI" id="CHEBI:30616"/>
    </ligand>
</feature>
<dbReference type="InterPro" id="IPR032631">
    <property type="entry name" value="P-type_ATPase_N"/>
</dbReference>
<feature type="region of interest" description="Disordered" evidence="18">
    <location>
        <begin position="479"/>
        <end position="502"/>
    </location>
</feature>
<dbReference type="GO" id="GO:0006892">
    <property type="term" value="P:post-Golgi vesicle-mediated transport"/>
    <property type="evidence" value="ECO:0007669"/>
    <property type="project" value="TreeGrafter"/>
</dbReference>
<dbReference type="SUPFAM" id="SSF81665">
    <property type="entry name" value="Calcium ATPase, transmembrane domain M"/>
    <property type="match status" value="1"/>
</dbReference>
<organism evidence="22 23">
    <name type="scientific">Gigaspora rosea</name>
    <dbReference type="NCBI Taxonomy" id="44941"/>
    <lineage>
        <taxon>Eukaryota</taxon>
        <taxon>Fungi</taxon>
        <taxon>Fungi incertae sedis</taxon>
        <taxon>Mucoromycota</taxon>
        <taxon>Glomeromycotina</taxon>
        <taxon>Glomeromycetes</taxon>
        <taxon>Diversisporales</taxon>
        <taxon>Gigasporaceae</taxon>
        <taxon>Gigaspora</taxon>
    </lineage>
</organism>
<reference evidence="22 23" key="1">
    <citation type="submission" date="2018-06" db="EMBL/GenBank/DDBJ databases">
        <title>Comparative genomics reveals the genomic features of Rhizophagus irregularis, R. cerebriforme, R. diaphanum and Gigaspora rosea, and their symbiotic lifestyle signature.</title>
        <authorList>
            <person name="Morin E."/>
            <person name="San Clemente H."/>
            <person name="Chen E.C.H."/>
            <person name="De La Providencia I."/>
            <person name="Hainaut M."/>
            <person name="Kuo A."/>
            <person name="Kohler A."/>
            <person name="Murat C."/>
            <person name="Tang N."/>
            <person name="Roy S."/>
            <person name="Loubradou J."/>
            <person name="Henrissat B."/>
            <person name="Grigoriev I.V."/>
            <person name="Corradi N."/>
            <person name="Roux C."/>
            <person name="Martin F.M."/>
        </authorList>
    </citation>
    <scope>NUCLEOTIDE SEQUENCE [LARGE SCALE GENOMIC DNA]</scope>
    <source>
        <strain evidence="22 23">DAOM 194757</strain>
    </source>
</reference>
<protein>
    <recommendedName>
        <fullName evidence="17">Phospholipid-transporting ATPase</fullName>
        <ecNumber evidence="17">7.6.2.1</ecNumber>
    </recommendedName>
</protein>
<evidence type="ECO:0000256" key="15">
    <source>
        <dbReference type="PIRSR" id="PIRSR606539-2"/>
    </source>
</evidence>
<feature type="binding site" evidence="15">
    <location>
        <position position="645"/>
    </location>
    <ligand>
        <name>ATP</name>
        <dbReference type="ChEBI" id="CHEBI:30616"/>
    </ligand>
</feature>
<dbReference type="FunFam" id="3.40.50.1000:FF:000001">
    <property type="entry name" value="Phospholipid-transporting ATPase IC"/>
    <property type="match status" value="1"/>
</dbReference>
<feature type="binding site" evidence="15">
    <location>
        <position position="932"/>
    </location>
    <ligand>
        <name>ATP</name>
        <dbReference type="ChEBI" id="CHEBI:30616"/>
    </ligand>
</feature>
<dbReference type="InterPro" id="IPR006539">
    <property type="entry name" value="P-type_ATPase_IV"/>
</dbReference>
<feature type="binding site" evidence="15">
    <location>
        <position position="931"/>
    </location>
    <ligand>
        <name>ATP</name>
        <dbReference type="ChEBI" id="CHEBI:30616"/>
    </ligand>
</feature>
<dbReference type="Pfam" id="PF16212">
    <property type="entry name" value="PhoLip_ATPase_C"/>
    <property type="match status" value="1"/>
</dbReference>
<feature type="binding site" evidence="15">
    <location>
        <position position="818"/>
    </location>
    <ligand>
        <name>ATP</name>
        <dbReference type="ChEBI" id="CHEBI:30616"/>
    </ligand>
</feature>
<keyword evidence="11 17" id="KW-0472">Membrane</keyword>
<keyword evidence="23" id="KW-1185">Reference proteome</keyword>
<evidence type="ECO:0000256" key="10">
    <source>
        <dbReference type="ARBA" id="ARBA00022989"/>
    </source>
</evidence>
<dbReference type="Gene3D" id="3.40.1110.10">
    <property type="entry name" value="Calcium-transporting ATPase, cytoplasmic domain N"/>
    <property type="match status" value="1"/>
</dbReference>
<keyword evidence="6 15" id="KW-0547">Nucleotide-binding</keyword>
<keyword evidence="7 15" id="KW-0067">ATP-binding</keyword>
<evidence type="ECO:0000256" key="4">
    <source>
        <dbReference type="ARBA" id="ARBA00022692"/>
    </source>
</evidence>
<feature type="binding site" evidence="16">
    <location>
        <position position="932"/>
    </location>
    <ligand>
        <name>Mg(2+)</name>
        <dbReference type="ChEBI" id="CHEBI:18420"/>
    </ligand>
</feature>
<evidence type="ECO:0000313" key="22">
    <source>
        <dbReference type="EMBL" id="RIB20617.1"/>
    </source>
</evidence>
<evidence type="ECO:0000259" key="21">
    <source>
        <dbReference type="Pfam" id="PF16212"/>
    </source>
</evidence>
<dbReference type="PROSITE" id="PS00154">
    <property type="entry name" value="ATPASE_E1_E2"/>
    <property type="match status" value="1"/>
</dbReference>
<dbReference type="SFLD" id="SFLDS00003">
    <property type="entry name" value="Haloacid_Dehalogenase"/>
    <property type="match status" value="1"/>
</dbReference>
<dbReference type="NCBIfam" id="TIGR01494">
    <property type="entry name" value="ATPase_P-type"/>
    <property type="match status" value="1"/>
</dbReference>
<evidence type="ECO:0000256" key="11">
    <source>
        <dbReference type="ARBA" id="ARBA00023136"/>
    </source>
</evidence>
<evidence type="ECO:0000256" key="8">
    <source>
        <dbReference type="ARBA" id="ARBA00022842"/>
    </source>
</evidence>
<evidence type="ECO:0000256" key="1">
    <source>
        <dbReference type="ARBA" id="ARBA00004141"/>
    </source>
</evidence>
<feature type="transmembrane region" description="Helical" evidence="17">
    <location>
        <begin position="1105"/>
        <end position="1127"/>
    </location>
</feature>
<feature type="domain" description="P-type ATPase N-terminal" evidence="20">
    <location>
        <begin position="55"/>
        <end position="111"/>
    </location>
</feature>
<dbReference type="EC" id="7.6.2.1" evidence="17"/>
<dbReference type="PANTHER" id="PTHR24092:SF174">
    <property type="entry name" value="PHOSPHOLIPID-TRANSPORTING ATPASE DNF3-RELATED"/>
    <property type="match status" value="1"/>
</dbReference>
<comment type="cofactor">
    <cofactor evidence="16">
        <name>Mg(2+)</name>
        <dbReference type="ChEBI" id="CHEBI:18420"/>
    </cofactor>
</comment>
<name>A0A397VH48_9GLOM</name>
<dbReference type="Pfam" id="PF00122">
    <property type="entry name" value="E1-E2_ATPase"/>
    <property type="match status" value="1"/>
</dbReference>
<feature type="binding site" evidence="16">
    <location>
        <position position="928"/>
    </location>
    <ligand>
        <name>Mg(2+)</name>
        <dbReference type="ChEBI" id="CHEBI:18420"/>
    </ligand>
</feature>
<feature type="binding site" evidence="15">
    <location>
        <position position="817"/>
    </location>
    <ligand>
        <name>ATP</name>
        <dbReference type="ChEBI" id="CHEBI:30616"/>
    </ligand>
</feature>
<feature type="binding site" evidence="15">
    <location>
        <position position="900"/>
    </location>
    <ligand>
        <name>ATP</name>
        <dbReference type="ChEBI" id="CHEBI:30616"/>
    </ligand>
</feature>
<feature type="transmembrane region" description="Helical" evidence="17">
    <location>
        <begin position="1068"/>
        <end position="1093"/>
    </location>
</feature>
<accession>A0A397VH48</accession>
<dbReference type="InterPro" id="IPR059000">
    <property type="entry name" value="ATPase_P-type_domA"/>
</dbReference>
<evidence type="ECO:0000256" key="18">
    <source>
        <dbReference type="SAM" id="MobiDB-lite"/>
    </source>
</evidence>
<dbReference type="STRING" id="44941.A0A397VH48"/>
<feature type="binding site" evidence="16">
    <location>
        <position position="417"/>
    </location>
    <ligand>
        <name>Mg(2+)</name>
        <dbReference type="ChEBI" id="CHEBI:18420"/>
    </ligand>
</feature>
<dbReference type="CDD" id="cd02073">
    <property type="entry name" value="P-type_ATPase_APLT_Dnf-like"/>
    <property type="match status" value="1"/>
</dbReference>
<dbReference type="GO" id="GO:0005802">
    <property type="term" value="C:trans-Golgi network"/>
    <property type="evidence" value="ECO:0007669"/>
    <property type="project" value="TreeGrafter"/>
</dbReference>
<dbReference type="SFLD" id="SFLDG00002">
    <property type="entry name" value="C1.7:_P-type_atpase_like"/>
    <property type="match status" value="1"/>
</dbReference>
<dbReference type="InterPro" id="IPR036412">
    <property type="entry name" value="HAD-like_sf"/>
</dbReference>
<keyword evidence="10 17" id="KW-1133">Transmembrane helix</keyword>
<feature type="transmembrane region" description="Helical" evidence="17">
    <location>
        <begin position="1181"/>
        <end position="1201"/>
    </location>
</feature>
<sequence length="1300" mass="148777">MNIRIKNSFTNRVNVISSTVKNLLNFIRGCKQKVSNRQFLIDPDRKEPILDTLTNSPYSSNSITSSRYTFYNFLPKQLYAQFSKGANLYFLFMALLQMIPDWSPTGQYTTIAPLSIFVTLSMAREGFDDYRRHKQDTTENNKECTVFCKDGSWKNEKWKDLKVGDLVSIKAQEWIPADLLLLSSKGENGVCYIETAALDGETNLKQRKALEETNSLLNSPESLSEFRGKLYAEGPNDDLYNFNGRLEFNDKNLTLTNNQILLRGTILRNTPEIYGLIIFTGEETKLRMNASKNIRTKAPNIQKIMNRIILITFIFVLLLSAVCTTMSSNWSKRIKANQWYSRGSNRDMVTVLFSFLIIFNTMIPISLYVTMEIIKLAQIYFINHDIRMYDEETDTPAESRTSTINEDLGQVGYIFSDKTGTLTENIMLFKKMSICGQKFLHDIDGNRIDSDELLKLFISSPISKKKTTIKSISSLKRSKNRSSSFSDDNNNNDNSDEIIPTTPITRQSSIKSNFSMIAPRPTTPSKSKKTLEDNSILNTFDLLTLIQYFSNSSFGQRAKFFLVAMSLCHTCVPEFDKESNDIIYQASSPDEFAIANASKDLGYAITDRSMGNVSLRIHNDIFNISDDENNNIFNQTFQILNLLEFSSKRKRMSVICRFPDGRICLFCKGADSVILERLRVIYEKDSNDLLFDIGSGIKTDEFLDKTVDLFPMLDDNNFLRQQTIQHIHEFAIEGLRTLLYAHRFIDEDEYISWNKLFQEASNSLINKCEKLEEIADLIERGLEITGATAIEDKLQYGVPESIDKLRLAGIKIWMLTGDKRETAINIGHSCSLIKDNSIKIIIDQKNISNLKIINNTPKDDKSHIVIIIDGETLTTIEQDDELMECFLDLGIKCDALICCRASPSQKAFMVRSIREKLKDSVVTLAIGDGANDIAMIQEAHVGIGITGREGLQAARSSDYSISQFRFLENLLFVHGRWSYVRVSKFALGTLYKCMCFYLTQGIFQIFSGFSGISLYEQWTLAAYNTLFSSLPVMVVGIFEKDLNYDTLMTIPRLYKTGQENTEFNVKVFLSWMFGAIYHAIALTSVPILIHGYFHGYEIRANGSPQIFELGLVIYTCVVFVVTIHISYLQSHNWTILSHFTSFLMIFGWFAFQIMYSYAYPIESKSAIYDVRGVFQRVGNRFNFWCVVLLAVSFALIPHYFLKTLVNFFEPTVVEFYQEAEKDQKYLEKLIECENVDFYEYKNDKNDELHGTKFTTDQLPFQDDQIFMSPEKRSSSPLALYQNPLTPITDVGFDEVTTRND</sequence>
<comment type="caution">
    <text evidence="22">The sequence shown here is derived from an EMBL/GenBank/DDBJ whole genome shotgun (WGS) entry which is preliminary data.</text>
</comment>
<dbReference type="InterPro" id="IPR018303">
    <property type="entry name" value="ATPase_P-typ_P_site"/>
</dbReference>
<evidence type="ECO:0000256" key="2">
    <source>
        <dbReference type="ARBA" id="ARBA00004308"/>
    </source>
</evidence>
<dbReference type="InterPro" id="IPR044492">
    <property type="entry name" value="P_typ_ATPase_HD_dom"/>
</dbReference>
<feature type="binding site" evidence="15">
    <location>
        <position position="417"/>
    </location>
    <ligand>
        <name>ATP</name>
        <dbReference type="ChEBI" id="CHEBI:30616"/>
    </ligand>
</feature>
<dbReference type="GO" id="GO:0005524">
    <property type="term" value="F:ATP binding"/>
    <property type="evidence" value="ECO:0007669"/>
    <property type="project" value="UniProtKB-UniRule"/>
</dbReference>
<feature type="binding site" evidence="15">
    <location>
        <position position="668"/>
    </location>
    <ligand>
        <name>ATP</name>
        <dbReference type="ChEBI" id="CHEBI:30616"/>
    </ligand>
</feature>
<dbReference type="PRINTS" id="PR00119">
    <property type="entry name" value="CATATPASE"/>
</dbReference>
<dbReference type="SUPFAM" id="SSF81660">
    <property type="entry name" value="Metal cation-transporting ATPase, ATP-binding domain N"/>
    <property type="match status" value="1"/>
</dbReference>
<evidence type="ECO:0000256" key="14">
    <source>
        <dbReference type="PIRSR" id="PIRSR606539-1"/>
    </source>
</evidence>
<evidence type="ECO:0000256" key="9">
    <source>
        <dbReference type="ARBA" id="ARBA00022967"/>
    </source>
</evidence>
<feature type="domain" description="P-type ATPase C-terminal" evidence="21">
    <location>
        <begin position="954"/>
        <end position="1211"/>
    </location>
</feature>
<dbReference type="GO" id="GO:0000287">
    <property type="term" value="F:magnesium ion binding"/>
    <property type="evidence" value="ECO:0007669"/>
    <property type="project" value="UniProtKB-UniRule"/>
</dbReference>
<dbReference type="Gene3D" id="2.70.150.10">
    <property type="entry name" value="Calcium-transporting ATPase, cytoplasmic transduction domain A"/>
    <property type="match status" value="1"/>
</dbReference>
<dbReference type="InterPro" id="IPR008250">
    <property type="entry name" value="ATPase_P-typ_transduc_dom_A_sf"/>
</dbReference>
<dbReference type="GO" id="GO:0032456">
    <property type="term" value="P:endocytic recycling"/>
    <property type="evidence" value="ECO:0007669"/>
    <property type="project" value="TreeGrafter"/>
</dbReference>
<dbReference type="FunFam" id="3.40.50.1000:FF:000014">
    <property type="entry name" value="Phospholipid-transporting ATPase"/>
    <property type="match status" value="1"/>
</dbReference>